<feature type="compositionally biased region" description="Acidic residues" evidence="2">
    <location>
        <begin position="23"/>
        <end position="71"/>
    </location>
</feature>
<feature type="compositionally biased region" description="Acidic residues" evidence="2">
    <location>
        <begin position="624"/>
        <end position="634"/>
    </location>
</feature>
<dbReference type="InterPro" id="IPR051859">
    <property type="entry name" value="DCAF"/>
</dbReference>
<gene>
    <name evidence="3" type="ORF">PG991_011281</name>
</gene>
<evidence type="ECO:0000256" key="2">
    <source>
        <dbReference type="SAM" id="MobiDB-lite"/>
    </source>
</evidence>
<dbReference type="SMART" id="SM00320">
    <property type="entry name" value="WD40"/>
    <property type="match status" value="5"/>
</dbReference>
<dbReference type="PANTHER" id="PTHR19847">
    <property type="entry name" value="DDB1- AND CUL4-ASSOCIATED FACTOR 11"/>
    <property type="match status" value="1"/>
</dbReference>
<evidence type="ECO:0000313" key="3">
    <source>
        <dbReference type="EMBL" id="KAK8008730.1"/>
    </source>
</evidence>
<dbReference type="SUPFAM" id="SSF50978">
    <property type="entry name" value="WD40 repeat-like"/>
    <property type="match status" value="1"/>
</dbReference>
<feature type="compositionally biased region" description="Basic and acidic residues" evidence="2">
    <location>
        <begin position="150"/>
        <end position="161"/>
    </location>
</feature>
<dbReference type="PANTHER" id="PTHR19847:SF7">
    <property type="entry name" value="DDB1- AND CUL4-ASSOCIATED FACTOR 11"/>
    <property type="match status" value="1"/>
</dbReference>
<feature type="region of interest" description="Disordered" evidence="2">
    <location>
        <begin position="618"/>
        <end position="640"/>
    </location>
</feature>
<protein>
    <submittedName>
        <fullName evidence="3">Uncharacterized protein</fullName>
    </submittedName>
</protein>
<feature type="compositionally biased region" description="Basic and acidic residues" evidence="2">
    <location>
        <begin position="8"/>
        <end position="22"/>
    </location>
</feature>
<dbReference type="PROSITE" id="PS50294">
    <property type="entry name" value="WD_REPEATS_REGION"/>
    <property type="match status" value="2"/>
</dbReference>
<feature type="region of interest" description="Disordered" evidence="2">
    <location>
        <begin position="1"/>
        <end position="71"/>
    </location>
</feature>
<feature type="repeat" description="WD" evidence="1">
    <location>
        <begin position="370"/>
        <end position="404"/>
    </location>
</feature>
<dbReference type="Gene3D" id="2.130.10.10">
    <property type="entry name" value="YVTN repeat-like/Quinoprotein amine dehydrogenase"/>
    <property type="match status" value="2"/>
</dbReference>
<evidence type="ECO:0000256" key="1">
    <source>
        <dbReference type="PROSITE-ProRule" id="PRU00221"/>
    </source>
</evidence>
<keyword evidence="4" id="KW-1185">Reference proteome</keyword>
<keyword evidence="1" id="KW-0853">WD repeat</keyword>
<dbReference type="PROSITE" id="PS50082">
    <property type="entry name" value="WD_REPEATS_2"/>
    <property type="match status" value="2"/>
</dbReference>
<dbReference type="Proteomes" id="UP001396898">
    <property type="component" value="Unassembled WGS sequence"/>
</dbReference>
<dbReference type="InterPro" id="IPR036322">
    <property type="entry name" value="WD40_repeat_dom_sf"/>
</dbReference>
<accession>A0ABR1RDZ1</accession>
<sequence length="640" mass="72642">MSSPSESDDIHQRYADLFHDAQDDHDEDADPDYENEQDEFHDAEEGEDEGEGEDEDEEEDDEEDDDDDDDDVRFLVEVEGDDEEEEDGNAAAAGITMQQRLIRLVMNNQVGLSQAQVITLLRNSNLGHLIFSNDDDDEDMQWGRRRRRRPLDPDRFPKYPSEEGQELMNSGKFGGTELSANPLRTKKRLARRILDRELGVGGPAYRRVNQSMMKQSMLPTTDAEMVIKYQEPVYSGQFSDDGNFFYSCVKDFRVRMYDTSNPYNWRHYKTVTFPFGSWTLTDASLSPDNKWLAYTSIQSNVCLAPTDPNDTGDPYTLNLASAGPGGNGWHSAFGIWSIRFSGDGRELVAGTNADSIVVYDIESRRVLHQIRGHENHVNAVCFADKQSPHILYSGSDDTTIKVWDRRSMGNGREAGAFVGHIEGLTYIDSKGDGRYILSNGKDQSMKLWDLRKMYTSAQFSEMDPTQHTRLGTGFDYRWESYDDTTWFPHPQRQLRGHFPRRPQDPADPHPVYDGKVYIYNLDGTPAGELDVQEATMRETLPRSIRPHRHRGSNYRGGFTCVRDASWHPNAPFIAASALNGGDHAIGTVSVHSFNESHGDEAEPRMGLSYTDRLKPIGDHSSLYNDEDEEEDEFGVDFGRL</sequence>
<dbReference type="Pfam" id="PF00400">
    <property type="entry name" value="WD40"/>
    <property type="match status" value="3"/>
</dbReference>
<evidence type="ECO:0000313" key="4">
    <source>
        <dbReference type="Proteomes" id="UP001396898"/>
    </source>
</evidence>
<comment type="caution">
    <text evidence="3">The sequence shown here is derived from an EMBL/GenBank/DDBJ whole genome shotgun (WGS) entry which is preliminary data.</text>
</comment>
<organism evidence="3 4">
    <name type="scientific">Apiospora marii</name>
    <dbReference type="NCBI Taxonomy" id="335849"/>
    <lineage>
        <taxon>Eukaryota</taxon>
        <taxon>Fungi</taxon>
        <taxon>Dikarya</taxon>
        <taxon>Ascomycota</taxon>
        <taxon>Pezizomycotina</taxon>
        <taxon>Sordariomycetes</taxon>
        <taxon>Xylariomycetidae</taxon>
        <taxon>Amphisphaeriales</taxon>
        <taxon>Apiosporaceae</taxon>
        <taxon>Apiospora</taxon>
    </lineage>
</organism>
<dbReference type="InterPro" id="IPR015943">
    <property type="entry name" value="WD40/YVTN_repeat-like_dom_sf"/>
</dbReference>
<name>A0ABR1RDZ1_9PEZI</name>
<proteinExistence type="predicted"/>
<reference evidence="3 4" key="1">
    <citation type="submission" date="2023-01" db="EMBL/GenBank/DDBJ databases">
        <title>Analysis of 21 Apiospora genomes using comparative genomics revels a genus with tremendous synthesis potential of carbohydrate active enzymes and secondary metabolites.</title>
        <authorList>
            <person name="Sorensen T."/>
        </authorList>
    </citation>
    <scope>NUCLEOTIDE SEQUENCE [LARGE SCALE GENOMIC DNA]</scope>
    <source>
        <strain evidence="3 4">CBS 20057</strain>
    </source>
</reference>
<feature type="repeat" description="WD" evidence="1">
    <location>
        <begin position="417"/>
        <end position="458"/>
    </location>
</feature>
<feature type="region of interest" description="Disordered" evidence="2">
    <location>
        <begin position="132"/>
        <end position="179"/>
    </location>
</feature>
<dbReference type="InterPro" id="IPR001680">
    <property type="entry name" value="WD40_rpt"/>
</dbReference>
<dbReference type="EMBL" id="JAQQWI010000016">
    <property type="protein sequence ID" value="KAK8008730.1"/>
    <property type="molecule type" value="Genomic_DNA"/>
</dbReference>